<gene>
    <name evidence="1" type="ORF">NFRAN_1360</name>
</gene>
<evidence type="ECO:0000313" key="1">
    <source>
        <dbReference type="EMBL" id="VFJ13682.1"/>
    </source>
</evidence>
<dbReference type="EMBL" id="LR216287">
    <property type="protein sequence ID" value="VFJ13682.1"/>
    <property type="molecule type" value="Genomic_DNA"/>
</dbReference>
<name>A0A484IA32_9ARCH</name>
<proteinExistence type="predicted"/>
<dbReference type="AlphaFoldDB" id="A0A484IA32"/>
<protein>
    <submittedName>
        <fullName evidence="1">Uncharacterized protein</fullName>
    </submittedName>
</protein>
<keyword evidence="2" id="KW-1185">Reference proteome</keyword>
<reference evidence="1 2" key="1">
    <citation type="submission" date="2019-02" db="EMBL/GenBank/DDBJ databases">
        <authorList>
            <person name="Lehtovirta-Morley E L."/>
        </authorList>
    </citation>
    <scope>NUCLEOTIDE SEQUENCE [LARGE SCALE GENOMIC DNA]</scope>
    <source>
        <strain evidence="1">NFRAN1</strain>
    </source>
</reference>
<evidence type="ECO:0000313" key="2">
    <source>
        <dbReference type="Proteomes" id="UP000294299"/>
    </source>
</evidence>
<dbReference type="KEGG" id="nfn:NFRAN_1360"/>
<sequence length="49" mass="5576">MWIGRYQIAILTGTGLEVHIDDAAIFVMIIYDFFCEKAVKKLSVSLINQ</sequence>
<organism evidence="1 2">
    <name type="scientific">Candidatus Nitrosocosmicus franklandianus</name>
    <dbReference type="NCBI Taxonomy" id="1798806"/>
    <lineage>
        <taxon>Archaea</taxon>
        <taxon>Nitrososphaerota</taxon>
        <taxon>Nitrososphaeria</taxon>
        <taxon>Nitrososphaerales</taxon>
        <taxon>Nitrososphaeraceae</taxon>
        <taxon>Candidatus Nitrosocosmicus</taxon>
    </lineage>
</organism>
<accession>A0A484IA32</accession>
<dbReference type="Proteomes" id="UP000294299">
    <property type="component" value="Chromosome NFRAN"/>
</dbReference>